<dbReference type="EMBL" id="CAEZZM010000106">
    <property type="protein sequence ID" value="CAB4766299.1"/>
    <property type="molecule type" value="Genomic_DNA"/>
</dbReference>
<name>A0A6J6V530_9ZZZZ</name>
<evidence type="ECO:0000313" key="1">
    <source>
        <dbReference type="EMBL" id="CAB4766299.1"/>
    </source>
</evidence>
<dbReference type="AlphaFoldDB" id="A0A6J6V530"/>
<proteinExistence type="predicted"/>
<accession>A0A6J6V530</accession>
<gene>
    <name evidence="1" type="ORF">UFOPK2872_00883</name>
</gene>
<sequence>MHRLAIAQKITRVGLIQAAQHCGKRAFSCTIFAKQGVYFACAHVEVDVVVGKHSGETLDDVVCGERSRGHTT</sequence>
<protein>
    <submittedName>
        <fullName evidence="1">Unannotated protein</fullName>
    </submittedName>
</protein>
<organism evidence="1">
    <name type="scientific">freshwater metagenome</name>
    <dbReference type="NCBI Taxonomy" id="449393"/>
    <lineage>
        <taxon>unclassified sequences</taxon>
        <taxon>metagenomes</taxon>
        <taxon>ecological metagenomes</taxon>
    </lineage>
</organism>
<reference evidence="1" key="1">
    <citation type="submission" date="2020-05" db="EMBL/GenBank/DDBJ databases">
        <authorList>
            <person name="Chiriac C."/>
            <person name="Salcher M."/>
            <person name="Ghai R."/>
            <person name="Kavagutti S V."/>
        </authorList>
    </citation>
    <scope>NUCLEOTIDE SEQUENCE</scope>
</reference>